<dbReference type="Proteomes" id="UP000264353">
    <property type="component" value="Unassembled WGS sequence"/>
</dbReference>
<feature type="region of interest" description="Disordered" evidence="1">
    <location>
        <begin position="1"/>
        <end position="112"/>
    </location>
</feature>
<dbReference type="PANTHER" id="PTHR33018:SF34">
    <property type="entry name" value="OS02G0472350 PROTEIN"/>
    <property type="match status" value="1"/>
</dbReference>
<dbReference type="AlphaFoldDB" id="A0A397L399"/>
<evidence type="ECO:0000256" key="1">
    <source>
        <dbReference type="SAM" id="MobiDB-lite"/>
    </source>
</evidence>
<feature type="compositionally biased region" description="Basic and acidic residues" evidence="1">
    <location>
        <begin position="72"/>
        <end position="91"/>
    </location>
</feature>
<proteinExistence type="predicted"/>
<reference evidence="2" key="1">
    <citation type="submission" date="2018-06" db="EMBL/GenBank/DDBJ databases">
        <title>WGS assembly of Brassica rapa FPsc.</title>
        <authorList>
            <person name="Bowman J."/>
            <person name="Kohchi T."/>
            <person name="Yamato K."/>
            <person name="Jenkins J."/>
            <person name="Shu S."/>
            <person name="Ishizaki K."/>
            <person name="Yamaoka S."/>
            <person name="Nishihama R."/>
            <person name="Nakamura Y."/>
            <person name="Berger F."/>
            <person name="Adam C."/>
            <person name="Aki S."/>
            <person name="Althoff F."/>
            <person name="Araki T."/>
            <person name="Arteaga-Vazquez M."/>
            <person name="Balasubrmanian S."/>
            <person name="Bauer D."/>
            <person name="Boehm C."/>
            <person name="Briginshaw L."/>
            <person name="Caballero-Perez J."/>
            <person name="Catarino B."/>
            <person name="Chen F."/>
            <person name="Chiyoda S."/>
            <person name="Chovatia M."/>
            <person name="Davies K."/>
            <person name="Delmans M."/>
            <person name="Demura T."/>
            <person name="Dierschke T."/>
            <person name="Dolan L."/>
            <person name="Dorantes-Acosta A."/>
            <person name="Eklund D."/>
            <person name="Florent S."/>
            <person name="Flores-Sandoval E."/>
            <person name="Fujiyama A."/>
            <person name="Fukuzawa H."/>
            <person name="Galik B."/>
            <person name="Grimanelli D."/>
            <person name="Grimwood J."/>
            <person name="Grossniklaus U."/>
            <person name="Hamada T."/>
            <person name="Haseloff J."/>
            <person name="Hetherington A."/>
            <person name="Higo A."/>
            <person name="Hirakawa Y."/>
            <person name="Hundley H."/>
            <person name="Ikeda Y."/>
            <person name="Inoue K."/>
            <person name="Inoue S."/>
            <person name="Ishida S."/>
            <person name="Jia Q."/>
            <person name="Kakita M."/>
            <person name="Kanazawa T."/>
            <person name="Kawai Y."/>
            <person name="Kawashima T."/>
            <person name="Kennedy M."/>
            <person name="Kinose K."/>
            <person name="Kinoshita T."/>
            <person name="Kohara Y."/>
            <person name="Koide E."/>
            <person name="Komatsu K."/>
            <person name="Kopischke S."/>
            <person name="Kubo M."/>
            <person name="Kyozuka J."/>
            <person name="Lagercrantz U."/>
            <person name="Lin S."/>
            <person name="Lindquist E."/>
            <person name="Lipzen A."/>
            <person name="Lu C."/>
            <person name="Luna E."/>
            <person name="Martienssen R."/>
            <person name="Minamino N."/>
            <person name="Mizutani M."/>
            <person name="Mizutani M."/>
            <person name="Mochizuki N."/>
            <person name="Monte I."/>
            <person name="Mosher R."/>
            <person name="Nagasaki H."/>
            <person name="Nakagami H."/>
            <person name="Naramoto S."/>
            <person name="Nishitani K."/>
            <person name="Ohtani M."/>
            <person name="Okamoto T."/>
            <person name="Okumura M."/>
            <person name="Phillips J."/>
            <person name="Pollak B."/>
            <person name="Reinders A."/>
            <person name="Roevekamp M."/>
            <person name="Sano R."/>
            <person name="Sawa S."/>
            <person name="Schmid M."/>
            <person name="Shirakawa M."/>
            <person name="Solano R."/>
            <person name="Spunde A."/>
            <person name="Suetsugu N."/>
            <person name="Sugano S."/>
            <person name="Sugiyama A."/>
            <person name="Sun R."/>
            <person name="Suzuki Y."/>
            <person name="Takenaka M."/>
            <person name="Takezawa D."/>
            <person name="Tomogane H."/>
            <person name="Tsuzuki M."/>
            <person name="Ueda T."/>
            <person name="Umeda M."/>
            <person name="Ward J."/>
            <person name="Watanabe Y."/>
            <person name="Yazaki K."/>
            <person name="Yokoyama R."/>
            <person name="Yoshitake Y."/>
            <person name="Yotsui I."/>
            <person name="Zachgo S."/>
            <person name="Schmutz J."/>
        </authorList>
    </citation>
    <scope>NUCLEOTIDE SEQUENCE [LARGE SCALE GENOMIC DNA]</scope>
</reference>
<gene>
    <name evidence="2" type="ORF">BRARA_K01611</name>
</gene>
<organism evidence="2">
    <name type="scientific">Brassica campestris</name>
    <name type="common">Field mustard</name>
    <dbReference type="NCBI Taxonomy" id="3711"/>
    <lineage>
        <taxon>Eukaryota</taxon>
        <taxon>Viridiplantae</taxon>
        <taxon>Streptophyta</taxon>
        <taxon>Embryophyta</taxon>
        <taxon>Tracheophyta</taxon>
        <taxon>Spermatophyta</taxon>
        <taxon>Magnoliopsida</taxon>
        <taxon>eudicotyledons</taxon>
        <taxon>Gunneridae</taxon>
        <taxon>Pentapetalae</taxon>
        <taxon>rosids</taxon>
        <taxon>malvids</taxon>
        <taxon>Brassicales</taxon>
        <taxon>Brassicaceae</taxon>
        <taxon>Brassiceae</taxon>
        <taxon>Brassica</taxon>
    </lineage>
</organism>
<evidence type="ECO:0000313" key="2">
    <source>
        <dbReference type="EMBL" id="RIA04185.1"/>
    </source>
</evidence>
<dbReference type="PANTHER" id="PTHR33018">
    <property type="entry name" value="OS10G0338966 PROTEIN-RELATED"/>
    <property type="match status" value="1"/>
</dbReference>
<dbReference type="EMBL" id="KZ868173">
    <property type="protein sequence ID" value="RIA04185.1"/>
    <property type="molecule type" value="Genomic_DNA"/>
</dbReference>
<name>A0A397L399_BRACM</name>
<accession>A0A397L399</accession>
<feature type="compositionally biased region" description="Polar residues" evidence="1">
    <location>
        <begin position="38"/>
        <end position="71"/>
    </location>
</feature>
<sequence>MAKGKRGSKKRKMIVHDDEPKFIRTIYTKETQDEKQIEGSQPEDTQPDMQPWDTQQEIPPLETQQESQPQDTQEKESEGAKAHVDGAKSTDEGTDTVQPNNKKRRGPTKMKDIARDPNARIKVDFTAFGEPCGEGSVKLSSYLGPLVREHVPVVIDDWRKIGDDRKTVLWKSVQYEKAAVMKQMGCIWRASKSRLVNQILNAENHIERLKLRPDNIQLAEWKKFVKEKTSKEFRV</sequence>
<feature type="compositionally biased region" description="Basic residues" evidence="1">
    <location>
        <begin position="1"/>
        <end position="13"/>
    </location>
</feature>
<protein>
    <submittedName>
        <fullName evidence="2">Uncharacterized protein</fullName>
    </submittedName>
</protein>